<dbReference type="Proteomes" id="UP001501221">
    <property type="component" value="Unassembled WGS sequence"/>
</dbReference>
<dbReference type="RefSeq" id="WP_343989449.1">
    <property type="nucleotide sequence ID" value="NZ_BAAAFM010000006.1"/>
</dbReference>
<feature type="chain" id="PRO_5045862457" description="Periplasmic protein" evidence="2">
    <location>
        <begin position="22"/>
        <end position="175"/>
    </location>
</feature>
<gene>
    <name evidence="3" type="ORF">GCM10009123_18040</name>
</gene>
<name>A0ABN0T3B2_9GAMM</name>
<feature type="signal peptide" evidence="2">
    <location>
        <begin position="1"/>
        <end position="21"/>
    </location>
</feature>
<keyword evidence="4" id="KW-1185">Reference proteome</keyword>
<organism evidence="3 4">
    <name type="scientific">Kangiella japonica</name>
    <dbReference type="NCBI Taxonomy" id="647384"/>
    <lineage>
        <taxon>Bacteria</taxon>
        <taxon>Pseudomonadati</taxon>
        <taxon>Pseudomonadota</taxon>
        <taxon>Gammaproteobacteria</taxon>
        <taxon>Kangiellales</taxon>
        <taxon>Kangiellaceae</taxon>
        <taxon>Kangiella</taxon>
    </lineage>
</organism>
<evidence type="ECO:0000256" key="2">
    <source>
        <dbReference type="SAM" id="SignalP"/>
    </source>
</evidence>
<reference evidence="3 4" key="1">
    <citation type="journal article" date="2019" name="Int. J. Syst. Evol. Microbiol.">
        <title>The Global Catalogue of Microorganisms (GCM) 10K type strain sequencing project: providing services to taxonomists for standard genome sequencing and annotation.</title>
        <authorList>
            <consortium name="The Broad Institute Genomics Platform"/>
            <consortium name="The Broad Institute Genome Sequencing Center for Infectious Disease"/>
            <person name="Wu L."/>
            <person name="Ma J."/>
        </authorList>
    </citation>
    <scope>NUCLEOTIDE SEQUENCE [LARGE SCALE GENOMIC DNA]</scope>
    <source>
        <strain evidence="3 4">JCM 16211</strain>
    </source>
</reference>
<keyword evidence="2" id="KW-0732">Signal</keyword>
<evidence type="ECO:0008006" key="5">
    <source>
        <dbReference type="Google" id="ProtNLM"/>
    </source>
</evidence>
<evidence type="ECO:0000313" key="3">
    <source>
        <dbReference type="EMBL" id="GAA0211203.1"/>
    </source>
</evidence>
<dbReference type="EMBL" id="BAAAFM010000006">
    <property type="protein sequence ID" value="GAA0211203.1"/>
    <property type="molecule type" value="Genomic_DNA"/>
</dbReference>
<comment type="caution">
    <text evidence="3">The sequence shown here is derived from an EMBL/GenBank/DDBJ whole genome shotgun (WGS) entry which is preliminary data.</text>
</comment>
<evidence type="ECO:0000256" key="1">
    <source>
        <dbReference type="SAM" id="MobiDB-lite"/>
    </source>
</evidence>
<evidence type="ECO:0000313" key="4">
    <source>
        <dbReference type="Proteomes" id="UP001501221"/>
    </source>
</evidence>
<protein>
    <recommendedName>
        <fullName evidence="5">Periplasmic protein</fullName>
    </recommendedName>
</protein>
<sequence>MINKRILALGALLTLSFGLNAASSIEDCSAISDNEKRLQCYDNFLQKKNNTQTESTKLTVEDTVKPTKPVEAQEPQPEPQAPKAKPADSFGQEQIKSSSKKEVTELHSRAIGKFKMWEKGLEVKLENGQVWEITDHRSAYYKVENPKISIEKGIFNSYLLGIEGLNKRFRVQRIK</sequence>
<feature type="region of interest" description="Disordered" evidence="1">
    <location>
        <begin position="53"/>
        <end position="103"/>
    </location>
</feature>
<accession>A0ABN0T3B2</accession>
<proteinExistence type="predicted"/>